<dbReference type="NCBIfam" id="TIGR01879">
    <property type="entry name" value="hydantase"/>
    <property type="match status" value="1"/>
</dbReference>
<sequence length="412" mass="44125">MELKVDVNRCSAELDRLAQFSDVPAPAVQRVVFTPTDLAARGYLIELFEAAGLRVRVDPIGNILARWEGADPSLPALATGSHTDAIPYSGKYDGTVGVLGGLEAIRTLQQAGVKPRRSIELIMFTSEEPTRFAYGCLGSRLLSGQLAPDAAATLTDADGQRLDAVRQNAGFKGLLADVKLQPGHYAAFVELHIEQGPLLERAGLAIGAVTAIAAPAALRVRYTGPGGHAGGVMMADRRDPLIAGSRLALEVDAAARDSGSPDTVGTVGVLDVHPRAVNSIPRDVQLEIDVRDIDGPRRDRVLERIKRQAQTFGDELGVPTTIEMINADPPATSDPTIVAAIEKSCADAKLTHQRMVSRAYHDSLFMSLVCPIAMIFIPCRDGMSHRPEEYSSPEAIRAGIEVLARTLYQLAE</sequence>
<gene>
    <name evidence="8" type="ORF">I41_18930</name>
</gene>
<evidence type="ECO:0000256" key="2">
    <source>
        <dbReference type="ARBA" id="ARBA00006153"/>
    </source>
</evidence>
<dbReference type="SUPFAM" id="SSF53187">
    <property type="entry name" value="Zn-dependent exopeptidases"/>
    <property type="match status" value="1"/>
</dbReference>
<dbReference type="PANTHER" id="PTHR32494:SF19">
    <property type="entry name" value="ALLANTOATE DEIMINASE-RELATED"/>
    <property type="match status" value="1"/>
</dbReference>
<dbReference type="Pfam" id="PF01546">
    <property type="entry name" value="Peptidase_M20"/>
    <property type="match status" value="1"/>
</dbReference>
<comment type="subunit">
    <text evidence="3">Homodimer.</text>
</comment>
<keyword evidence="9" id="KW-1185">Reference proteome</keyword>
<feature type="binding site" evidence="7">
    <location>
        <position position="93"/>
    </location>
    <ligand>
        <name>Zn(2+)</name>
        <dbReference type="ChEBI" id="CHEBI:29105"/>
        <label>2</label>
    </ligand>
</feature>
<name>A0A517TWG3_9BACT</name>
<evidence type="ECO:0000256" key="6">
    <source>
        <dbReference type="ARBA" id="ARBA00023211"/>
    </source>
</evidence>
<dbReference type="Gene3D" id="3.40.630.10">
    <property type="entry name" value="Zn peptidases"/>
    <property type="match status" value="1"/>
</dbReference>
<feature type="binding site" evidence="7">
    <location>
        <position position="385"/>
    </location>
    <ligand>
        <name>Zn(2+)</name>
        <dbReference type="ChEBI" id="CHEBI:29105"/>
        <label>2</label>
    </ligand>
</feature>
<feature type="binding site" evidence="7">
    <location>
        <position position="93"/>
    </location>
    <ligand>
        <name>Zn(2+)</name>
        <dbReference type="ChEBI" id="CHEBI:29105"/>
        <label>1</label>
    </ligand>
</feature>
<evidence type="ECO:0000256" key="3">
    <source>
        <dbReference type="ARBA" id="ARBA00011738"/>
    </source>
</evidence>
<dbReference type="InterPro" id="IPR036264">
    <property type="entry name" value="Bact_exopeptidase_dim_dom"/>
</dbReference>
<dbReference type="PIRSF" id="PIRSF001235">
    <property type="entry name" value="Amidase_carbamoylase"/>
    <property type="match status" value="1"/>
</dbReference>
<keyword evidence="4 7" id="KW-0479">Metal-binding</keyword>
<keyword evidence="7" id="KW-0862">Zinc</keyword>
<dbReference type="InterPro" id="IPR002933">
    <property type="entry name" value="Peptidase_M20"/>
</dbReference>
<dbReference type="SUPFAM" id="SSF55031">
    <property type="entry name" value="Bacterial exopeptidase dimerisation domain"/>
    <property type="match status" value="1"/>
</dbReference>
<evidence type="ECO:0000256" key="4">
    <source>
        <dbReference type="ARBA" id="ARBA00022723"/>
    </source>
</evidence>
<dbReference type="EMBL" id="CP036339">
    <property type="protein sequence ID" value="QDT72711.1"/>
    <property type="molecule type" value="Genomic_DNA"/>
</dbReference>
<keyword evidence="5 8" id="KW-0378">Hydrolase</keyword>
<feature type="binding site" evidence="7">
    <location>
        <position position="82"/>
    </location>
    <ligand>
        <name>Zn(2+)</name>
        <dbReference type="ChEBI" id="CHEBI:29105"/>
        <label>1</label>
    </ligand>
</feature>
<comment type="cofactor">
    <cofactor evidence="7">
        <name>Zn(2+)</name>
        <dbReference type="ChEBI" id="CHEBI:29105"/>
    </cofactor>
    <text evidence="7">Binds 2 Zn(2+) ions per subunit.</text>
</comment>
<feature type="binding site" evidence="7">
    <location>
        <position position="128"/>
    </location>
    <ligand>
        <name>Zn(2+)</name>
        <dbReference type="ChEBI" id="CHEBI:29105"/>
        <label>2</label>
    </ligand>
</feature>
<organism evidence="8 9">
    <name type="scientific">Lacipirellula limnantheis</name>
    <dbReference type="NCBI Taxonomy" id="2528024"/>
    <lineage>
        <taxon>Bacteria</taxon>
        <taxon>Pseudomonadati</taxon>
        <taxon>Planctomycetota</taxon>
        <taxon>Planctomycetia</taxon>
        <taxon>Pirellulales</taxon>
        <taxon>Lacipirellulaceae</taxon>
        <taxon>Lacipirellula</taxon>
    </lineage>
</organism>
<evidence type="ECO:0000256" key="7">
    <source>
        <dbReference type="PIRSR" id="PIRSR001235-1"/>
    </source>
</evidence>
<comment type="cofactor">
    <cofactor evidence="1">
        <name>Mn(2+)</name>
        <dbReference type="ChEBI" id="CHEBI:29035"/>
    </cofactor>
</comment>
<dbReference type="InterPro" id="IPR010158">
    <property type="entry name" value="Amidase_Cbmase"/>
</dbReference>
<dbReference type="AlphaFoldDB" id="A0A517TWG3"/>
<keyword evidence="6" id="KW-0464">Manganese</keyword>
<dbReference type="PANTHER" id="PTHR32494">
    <property type="entry name" value="ALLANTOATE DEIMINASE-RELATED"/>
    <property type="match status" value="1"/>
</dbReference>
<accession>A0A517TWG3</accession>
<protein>
    <submittedName>
        <fullName evidence="8">Putative hydrolase</fullName>
        <ecNumber evidence="8">3.-.-.-</ecNumber>
    </submittedName>
</protein>
<evidence type="ECO:0000256" key="5">
    <source>
        <dbReference type="ARBA" id="ARBA00022801"/>
    </source>
</evidence>
<reference evidence="8 9" key="1">
    <citation type="submission" date="2019-02" db="EMBL/GenBank/DDBJ databases">
        <title>Deep-cultivation of Planctomycetes and their phenomic and genomic characterization uncovers novel biology.</title>
        <authorList>
            <person name="Wiegand S."/>
            <person name="Jogler M."/>
            <person name="Boedeker C."/>
            <person name="Pinto D."/>
            <person name="Vollmers J."/>
            <person name="Rivas-Marin E."/>
            <person name="Kohn T."/>
            <person name="Peeters S.H."/>
            <person name="Heuer A."/>
            <person name="Rast P."/>
            <person name="Oberbeckmann S."/>
            <person name="Bunk B."/>
            <person name="Jeske O."/>
            <person name="Meyerdierks A."/>
            <person name="Storesund J.E."/>
            <person name="Kallscheuer N."/>
            <person name="Luecker S."/>
            <person name="Lage O.M."/>
            <person name="Pohl T."/>
            <person name="Merkel B.J."/>
            <person name="Hornburger P."/>
            <person name="Mueller R.-W."/>
            <person name="Bruemmer F."/>
            <person name="Labrenz M."/>
            <person name="Spormann A.M."/>
            <person name="Op den Camp H."/>
            <person name="Overmann J."/>
            <person name="Amann R."/>
            <person name="Jetten M.S.M."/>
            <person name="Mascher T."/>
            <person name="Medema M.H."/>
            <person name="Devos D.P."/>
            <person name="Kaster A.-K."/>
            <person name="Ovreas L."/>
            <person name="Rohde M."/>
            <person name="Galperin M.Y."/>
            <person name="Jogler C."/>
        </authorList>
    </citation>
    <scope>NUCLEOTIDE SEQUENCE [LARGE SCALE GENOMIC DNA]</scope>
    <source>
        <strain evidence="8 9">I41</strain>
    </source>
</reference>
<dbReference type="EC" id="3.-.-.-" evidence="8"/>
<dbReference type="OrthoDB" id="9808195at2"/>
<evidence type="ECO:0000256" key="1">
    <source>
        <dbReference type="ARBA" id="ARBA00001936"/>
    </source>
</evidence>
<comment type="similarity">
    <text evidence="2">Belongs to the peptidase M20 family.</text>
</comment>
<dbReference type="CDD" id="cd03884">
    <property type="entry name" value="M20_bAS"/>
    <property type="match status" value="1"/>
</dbReference>
<dbReference type="RefSeq" id="WP_145432252.1">
    <property type="nucleotide sequence ID" value="NZ_CP036339.1"/>
</dbReference>
<dbReference type="KEGG" id="llh:I41_18930"/>
<dbReference type="Gene3D" id="3.30.70.360">
    <property type="match status" value="1"/>
</dbReference>
<dbReference type="GO" id="GO:0046872">
    <property type="term" value="F:metal ion binding"/>
    <property type="evidence" value="ECO:0007669"/>
    <property type="project" value="UniProtKB-KW"/>
</dbReference>
<feature type="binding site" evidence="7">
    <location>
        <position position="192"/>
    </location>
    <ligand>
        <name>Zn(2+)</name>
        <dbReference type="ChEBI" id="CHEBI:29105"/>
        <label>1</label>
    </ligand>
</feature>
<dbReference type="GO" id="GO:0016813">
    <property type="term" value="F:hydrolase activity, acting on carbon-nitrogen (but not peptide) bonds, in linear amidines"/>
    <property type="evidence" value="ECO:0007669"/>
    <property type="project" value="InterPro"/>
</dbReference>
<evidence type="ECO:0000313" key="8">
    <source>
        <dbReference type="EMBL" id="QDT72711.1"/>
    </source>
</evidence>
<evidence type="ECO:0000313" key="9">
    <source>
        <dbReference type="Proteomes" id="UP000317909"/>
    </source>
</evidence>
<dbReference type="Proteomes" id="UP000317909">
    <property type="component" value="Chromosome"/>
</dbReference>
<proteinExistence type="inferred from homology"/>